<geneLocation type="plasmid" evidence="2">
    <name>pH2291-144</name>
</geneLocation>
<dbReference type="AlphaFoldDB" id="A0A075M9Z8"/>
<keyword evidence="1" id="KW-0614">Plasmid</keyword>
<geneLocation type="plasmid" evidence="1">
    <name>pH2332-166</name>
</geneLocation>
<evidence type="ECO:0000313" key="2">
    <source>
        <dbReference type="EMBL" id="AIF77697.1"/>
    </source>
</evidence>
<evidence type="ECO:0000313" key="3">
    <source>
        <dbReference type="EMBL" id="AIF78611.1"/>
    </source>
</evidence>
<organism evidence="1">
    <name type="scientific">Escherichia coli</name>
    <dbReference type="NCBI Taxonomy" id="562"/>
    <lineage>
        <taxon>Bacteria</taxon>
        <taxon>Pseudomonadati</taxon>
        <taxon>Pseudomonadota</taxon>
        <taxon>Gammaproteobacteria</taxon>
        <taxon>Enterobacterales</taxon>
        <taxon>Enterobacteriaceae</taxon>
        <taxon>Escherichia</taxon>
    </lineage>
</organism>
<name>A0A075M9Z8_ECOLX</name>
<protein>
    <submittedName>
        <fullName evidence="1">Uncharacterized protein</fullName>
    </submittedName>
</protein>
<dbReference type="EMBL" id="KJ484626">
    <property type="protein sequence ID" value="AIF77384.1"/>
    <property type="molecule type" value="Genomic_DNA"/>
</dbReference>
<evidence type="ECO:0000313" key="1">
    <source>
        <dbReference type="EMBL" id="AIF77384.1"/>
    </source>
</evidence>
<sequence length="39" mass="4585">MWDGWFRLQDMVEAGDEVSLSGDLIKRQPRRGIHYAGFF</sequence>
<reference evidence="1" key="1">
    <citation type="journal article" date="2014" name="J. Antimicrob. Chemother.">
        <title>Nucleotide sequences of 16 transmissible plasmids identified in nine multidrug-resistant Escherichia coli isolates expressing an ESBL phenotype isolated from food-producing animals and healthy humans.</title>
        <authorList>
            <person name="Wang J."/>
            <person name="Stephan R."/>
            <person name="Power K."/>
            <person name="Yan Q."/>
            <person name="Hachler H."/>
            <person name="Fanning S."/>
        </authorList>
    </citation>
    <scope>NUCLEOTIDE SEQUENCE</scope>
    <source>
        <strain evidence="3">Chicken-59</strain>
        <strain evidence="2">Human-2291</strain>
        <strain evidence="1">Human-2332</strain>
        <plasmid evidence="3">pC59-153</plasmid>
        <plasmid evidence="2">pH2291-144</plasmid>
        <plasmid evidence="1">pH2332-166</plasmid>
    </source>
</reference>
<dbReference type="EMBL" id="KJ484628">
    <property type="protein sequence ID" value="AIF77697.1"/>
    <property type="molecule type" value="Genomic_DNA"/>
</dbReference>
<geneLocation type="plasmid" evidence="3">
    <name>pC59-153</name>
</geneLocation>
<accession>A0A075M9Z8</accession>
<proteinExistence type="predicted"/>
<dbReference type="EMBL" id="KJ484636">
    <property type="protein sequence ID" value="AIF78611.1"/>
    <property type="molecule type" value="Genomic_DNA"/>
</dbReference>